<feature type="region of interest" description="Disordered" evidence="16">
    <location>
        <begin position="670"/>
        <end position="690"/>
    </location>
</feature>
<dbReference type="InterPro" id="IPR001339">
    <property type="entry name" value="mRNA_cap_enzyme_adenylation"/>
</dbReference>
<evidence type="ECO:0000259" key="18">
    <source>
        <dbReference type="PROSITE" id="PS50056"/>
    </source>
</evidence>
<keyword evidence="20" id="KW-1185">Reference proteome</keyword>
<dbReference type="SUPFAM" id="SSF52799">
    <property type="entry name" value="(Phosphotyrosine protein) phosphatases II"/>
    <property type="match status" value="1"/>
</dbReference>
<evidence type="ECO:0000259" key="17">
    <source>
        <dbReference type="PROSITE" id="PS50054"/>
    </source>
</evidence>
<dbReference type="PROSITE" id="PS50054">
    <property type="entry name" value="TYR_PHOSPHATASE_DUAL"/>
    <property type="match status" value="1"/>
</dbReference>
<dbReference type="CDD" id="cd07895">
    <property type="entry name" value="Adenylation_mRNA_capping"/>
    <property type="match status" value="1"/>
</dbReference>
<evidence type="ECO:0000256" key="7">
    <source>
        <dbReference type="ARBA" id="ARBA00022912"/>
    </source>
</evidence>
<dbReference type="GO" id="GO:0006370">
    <property type="term" value="P:7-methylguanosine mRNA capping"/>
    <property type="evidence" value="ECO:0007669"/>
    <property type="project" value="UniProtKB-UniRule"/>
</dbReference>
<dbReference type="GO" id="GO:0004484">
    <property type="term" value="F:mRNA guanylyltransferase activity"/>
    <property type="evidence" value="ECO:0007669"/>
    <property type="project" value="UniProtKB-UniRule"/>
</dbReference>
<feature type="binding site" evidence="15">
    <location>
        <begin position="616"/>
        <end position="621"/>
    </location>
    <ligand>
        <name>GTP</name>
        <dbReference type="ChEBI" id="CHEBI:37565"/>
    </ligand>
</feature>
<reference evidence="21" key="1">
    <citation type="submission" date="2017-02" db="UniProtKB">
        <authorList>
            <consortium name="WormBaseParasite"/>
        </authorList>
    </citation>
    <scope>IDENTIFICATION</scope>
</reference>
<evidence type="ECO:0000256" key="3">
    <source>
        <dbReference type="ARBA" id="ARBA00022679"/>
    </source>
</evidence>
<evidence type="ECO:0000256" key="4">
    <source>
        <dbReference type="ARBA" id="ARBA00022695"/>
    </source>
</evidence>
<dbReference type="GO" id="GO:0005525">
    <property type="term" value="F:GTP binding"/>
    <property type="evidence" value="ECO:0007669"/>
    <property type="project" value="UniProtKB-UniRule"/>
</dbReference>
<dbReference type="PROSITE" id="PS50056">
    <property type="entry name" value="TYR_PHOSPHATASE_2"/>
    <property type="match status" value="1"/>
</dbReference>
<dbReference type="Gene3D" id="3.90.190.10">
    <property type="entry name" value="Protein tyrosine phosphatase superfamily"/>
    <property type="match status" value="1"/>
</dbReference>
<keyword evidence="5 12" id="KW-0547">Nucleotide-binding</keyword>
<name>A0A0R3XAM8_HYDTA</name>
<dbReference type="EMBL" id="UYWX01021906">
    <property type="protein sequence ID" value="VDM35568.1"/>
    <property type="molecule type" value="Genomic_DNA"/>
</dbReference>
<dbReference type="InterPro" id="IPR012340">
    <property type="entry name" value="NA-bd_OB-fold"/>
</dbReference>
<dbReference type="InterPro" id="IPR017074">
    <property type="entry name" value="mRNA_cap_enz_bifunc"/>
</dbReference>
<reference evidence="19 20" key="2">
    <citation type="submission" date="2018-11" db="EMBL/GenBank/DDBJ databases">
        <authorList>
            <consortium name="Pathogen Informatics"/>
        </authorList>
    </citation>
    <scope>NUCLEOTIDE SEQUENCE [LARGE SCALE GENOMIC DNA]</scope>
</reference>
<accession>A0A0R3XAM8</accession>
<keyword evidence="3 12" id="KW-0808">Transferase</keyword>
<organism evidence="21">
    <name type="scientific">Hydatigena taeniaeformis</name>
    <name type="common">Feline tapeworm</name>
    <name type="synonym">Taenia taeniaeformis</name>
    <dbReference type="NCBI Taxonomy" id="6205"/>
    <lineage>
        <taxon>Eukaryota</taxon>
        <taxon>Metazoa</taxon>
        <taxon>Spiralia</taxon>
        <taxon>Lophotrochozoa</taxon>
        <taxon>Platyhelminthes</taxon>
        <taxon>Cestoda</taxon>
        <taxon>Eucestoda</taxon>
        <taxon>Cyclophyllidea</taxon>
        <taxon>Taeniidae</taxon>
        <taxon>Hydatigera</taxon>
    </lineage>
</organism>
<evidence type="ECO:0000256" key="1">
    <source>
        <dbReference type="ARBA" id="ARBA00004123"/>
    </source>
</evidence>
<evidence type="ECO:0000256" key="12">
    <source>
        <dbReference type="PIRNR" id="PIRNR036958"/>
    </source>
</evidence>
<dbReference type="SUPFAM" id="SSF50249">
    <property type="entry name" value="Nucleic acid-binding proteins"/>
    <property type="match status" value="1"/>
</dbReference>
<dbReference type="PROSITE" id="PS00383">
    <property type="entry name" value="TYR_PHOSPHATASE_1"/>
    <property type="match status" value="1"/>
</dbReference>
<evidence type="ECO:0000313" key="19">
    <source>
        <dbReference type="EMBL" id="VDM35568.1"/>
    </source>
</evidence>
<dbReference type="EC" id="3.6.1.74" evidence="12"/>
<feature type="domain" description="Tyrosine-protein phosphatase" evidence="17">
    <location>
        <begin position="29"/>
        <end position="186"/>
    </location>
</feature>
<dbReference type="Pfam" id="PF01331">
    <property type="entry name" value="mRNA_cap_enzyme"/>
    <property type="match status" value="1"/>
</dbReference>
<comment type="catalytic activity">
    <reaction evidence="11">
        <text>a 5'-end diphospho-ribonucleoside in mRNA + GTP + H(+) = a 5'-end (5'-triphosphoguanosine)-ribonucleoside in mRNA + diphosphate</text>
        <dbReference type="Rhea" id="RHEA:67012"/>
        <dbReference type="Rhea" id="RHEA-COMP:17165"/>
        <dbReference type="Rhea" id="RHEA-COMP:17166"/>
        <dbReference type="ChEBI" id="CHEBI:15378"/>
        <dbReference type="ChEBI" id="CHEBI:33019"/>
        <dbReference type="ChEBI" id="CHEBI:37565"/>
        <dbReference type="ChEBI" id="CHEBI:167616"/>
        <dbReference type="ChEBI" id="CHEBI:167617"/>
        <dbReference type="EC" id="2.7.7.50"/>
    </reaction>
    <physiologicalReaction direction="left-to-right" evidence="11">
        <dbReference type="Rhea" id="RHEA:67013"/>
    </physiologicalReaction>
</comment>
<feature type="domain" description="Tyrosine specific protein phosphatases" evidence="18">
    <location>
        <begin position="105"/>
        <end position="174"/>
    </location>
</feature>
<comment type="subcellular location">
    <subcellularLocation>
        <location evidence="1 12">Nucleus</location>
    </subcellularLocation>
</comment>
<dbReference type="Pfam" id="PF00782">
    <property type="entry name" value="DSPc"/>
    <property type="match status" value="1"/>
</dbReference>
<evidence type="ECO:0000256" key="16">
    <source>
        <dbReference type="SAM" id="MobiDB-lite"/>
    </source>
</evidence>
<dbReference type="InterPro" id="IPR016130">
    <property type="entry name" value="Tyr_Pase_AS"/>
</dbReference>
<evidence type="ECO:0000313" key="20">
    <source>
        <dbReference type="Proteomes" id="UP000274429"/>
    </source>
</evidence>
<evidence type="ECO:0000256" key="10">
    <source>
        <dbReference type="ARBA" id="ARBA00023242"/>
    </source>
</evidence>
<protein>
    <recommendedName>
        <fullName evidence="12">mRNA-capping enzyme</fullName>
    </recommendedName>
    <domain>
        <recommendedName>
            <fullName evidence="12">mRNA 5'-triphosphate monophosphatase</fullName>
            <ecNumber evidence="12">3.6.1.74</ecNumber>
        </recommendedName>
        <alternativeName>
            <fullName evidence="12">mRNA 5'-phosphatase</fullName>
        </alternativeName>
    </domain>
    <domain>
        <recommendedName>
            <fullName evidence="12">mRNA guanylyltransferase</fullName>
            <ecNumber evidence="12">2.7.7.50</ecNumber>
        </recommendedName>
        <alternativeName>
            <fullName evidence="12">GTP--RNA guanylyltransferase</fullName>
            <shortName evidence="12">GTase</shortName>
        </alternativeName>
    </domain>
</protein>
<dbReference type="InterPro" id="IPR029021">
    <property type="entry name" value="Prot-tyrosine_phosphatase-like"/>
</dbReference>
<dbReference type="GO" id="GO:0004651">
    <property type="term" value="F:polynucleotide 5'-phosphatase activity"/>
    <property type="evidence" value="ECO:0007669"/>
    <property type="project" value="UniProtKB-UniRule"/>
</dbReference>
<keyword evidence="10 12" id="KW-0539">Nucleus</keyword>
<evidence type="ECO:0000256" key="14">
    <source>
        <dbReference type="PIRSR" id="PIRSR036958-2"/>
    </source>
</evidence>
<dbReference type="InterPro" id="IPR000387">
    <property type="entry name" value="Tyr_Pase_dom"/>
</dbReference>
<dbReference type="Proteomes" id="UP000274429">
    <property type="component" value="Unassembled WGS sequence"/>
</dbReference>
<dbReference type="SMART" id="SM00195">
    <property type="entry name" value="DSPc"/>
    <property type="match status" value="1"/>
</dbReference>
<sequence length="690" mass="78182">MNTRRSLFFPPRWLKCPRVGGLLVDLFIPFKTPLDHKYADFIPSDEIFDVDSLFDYIKPYQFGLVFDLTKSTRFYHRREIEDHNCTYVKIACKGNEECPTEEQVNLFIGVVNNFVSKNKENGKKIGVHCTHGFNRTGFMIVAYLVLECNYSLELALKLFSDARPPGIYKADYLMELYKRFDDPDDCPPAPELPDWCYEEAFQSATSSTPSRKRKHDTGVDDENDGEDITGGGEKNGVVASNSAFTTRLPPTPPGQPKLMEGVTDVETLDQASEEAHLVRTVVDYLIRLGGVWLRNEGSDQDSLYPPVSSLSEAILREPLNLPLNCDPTLRFRGSQPVSMTRRNARLIVDSPYAVTYKSDGIRYLMLIHGPRRIYLIDRGNFVYKVGCLEFPTALWLQKALKAQQNGTPVTDFMTEPGGHLVNTLLDGELVAFDNTPERPIKFLVFDAMVIQGYPCGREPFGSRLNYIERFVIRPRNDAGHKDLVNFTKQAFSVRKKVFYPLGYVSKLINPNREALQHETDGLIFQPAGPQDVYVLGTCNETLKWKPPELNTIDFRCRIRFHTALGEVSRYVGELYLSGSSVPSAHLARVTSRDQDLNGKIVECYVDPTIQGWKVLRVRTDKTEPNHLSVGRRKASISFSLSVIMESIQYPVKSDDLIRLVSMQHQTYMREKEEHAKEAPAPSTSHGAPIP</sequence>
<comment type="similarity">
    <text evidence="12">In the C-terminal section; belongs to the eukaryotic GTase family.</text>
</comment>
<evidence type="ECO:0000256" key="8">
    <source>
        <dbReference type="ARBA" id="ARBA00023042"/>
    </source>
</evidence>
<keyword evidence="7" id="KW-0904">Protein phosphatase</keyword>
<evidence type="ECO:0000256" key="9">
    <source>
        <dbReference type="ARBA" id="ARBA00023134"/>
    </source>
</evidence>
<feature type="binding site" evidence="15">
    <location>
        <position position="378"/>
    </location>
    <ligand>
        <name>GTP</name>
        <dbReference type="ChEBI" id="CHEBI:37565"/>
    </ligand>
</feature>
<feature type="binding site" evidence="15">
    <location>
        <position position="362"/>
    </location>
    <ligand>
        <name>GTP</name>
        <dbReference type="ChEBI" id="CHEBI:37565"/>
    </ligand>
</feature>
<dbReference type="PANTHER" id="PTHR10367">
    <property type="entry name" value="MRNA-CAPPING ENZYME"/>
    <property type="match status" value="1"/>
</dbReference>
<feature type="active site" description="Phosphocysteine intermediate" evidence="13">
    <location>
        <position position="129"/>
    </location>
</feature>
<feature type="binding site" evidence="15">
    <location>
        <begin position="543"/>
        <end position="545"/>
    </location>
    <ligand>
        <name>GTP</name>
        <dbReference type="ChEBI" id="CHEBI:37565"/>
    </ligand>
</feature>
<dbReference type="GO" id="GO:0004721">
    <property type="term" value="F:phosphoprotein phosphatase activity"/>
    <property type="evidence" value="ECO:0007669"/>
    <property type="project" value="UniProtKB-UniRule"/>
</dbReference>
<feature type="binding site" evidence="15">
    <location>
        <begin position="426"/>
        <end position="428"/>
    </location>
    <ligand>
        <name>GTP</name>
        <dbReference type="ChEBI" id="CHEBI:37565"/>
    </ligand>
</feature>
<evidence type="ECO:0000256" key="6">
    <source>
        <dbReference type="ARBA" id="ARBA00022801"/>
    </source>
</evidence>
<dbReference type="PIRSF" id="PIRSF036958">
    <property type="entry name" value="mRNA_capping_HCE"/>
    <property type="match status" value="1"/>
</dbReference>
<dbReference type="PANTHER" id="PTHR10367:SF17">
    <property type="entry name" value="MRNA-CAPPING ENZYME"/>
    <property type="match status" value="1"/>
</dbReference>
<dbReference type="GO" id="GO:0005524">
    <property type="term" value="F:ATP binding"/>
    <property type="evidence" value="ECO:0007669"/>
    <property type="project" value="InterPro"/>
</dbReference>
<dbReference type="InterPro" id="IPR000340">
    <property type="entry name" value="Dual-sp_phosphatase_cat-dom"/>
</dbReference>
<dbReference type="GO" id="GO:0005634">
    <property type="term" value="C:nucleus"/>
    <property type="evidence" value="ECO:0007669"/>
    <property type="project" value="UniProtKB-SubCell"/>
</dbReference>
<evidence type="ECO:0000256" key="13">
    <source>
        <dbReference type="PIRSR" id="PIRSR036958-1"/>
    </source>
</evidence>
<feature type="region of interest" description="Disordered" evidence="16">
    <location>
        <begin position="206"/>
        <end position="236"/>
    </location>
</feature>
<comment type="function">
    <text evidence="12">Bifunctional mRNA-capping enzyme exhibiting RNA 5'-triphosphate monophosphatase activity in the N-terminal part and mRNA guanylyltransferase activity in the C-terminal part. Catalyzes the first two steps of cap formation: by removing the gamma-phosphate from the 5'-triphosphate end of nascent mRNA to yield a diphosphate end, and by transferring the GMP moiety of GTP to the 5'-diphosphate terminus of RNA via a covalent enzyme-GMP reaction intermediate.</text>
</comment>
<dbReference type="Gene3D" id="2.40.50.140">
    <property type="entry name" value="Nucleic acid-binding proteins"/>
    <property type="match status" value="1"/>
</dbReference>
<gene>
    <name evidence="19" type="ORF">TTAC_LOCUS10588</name>
</gene>
<evidence type="ECO:0000256" key="11">
    <source>
        <dbReference type="ARBA" id="ARBA00044624"/>
    </source>
</evidence>
<keyword evidence="8 12" id="KW-0506">mRNA capping</keyword>
<dbReference type="Gene3D" id="3.30.470.30">
    <property type="entry name" value="DNA ligase/mRNA capping enzyme"/>
    <property type="match status" value="1"/>
</dbReference>
<evidence type="ECO:0000313" key="21">
    <source>
        <dbReference type="WBParaSite" id="TTAC_0001060501-mRNA-1"/>
    </source>
</evidence>
<dbReference type="WBParaSite" id="TTAC_0001060501-mRNA-1">
    <property type="protein sequence ID" value="TTAC_0001060501-mRNA-1"/>
    <property type="gene ID" value="TTAC_0001060501"/>
</dbReference>
<dbReference type="InterPro" id="IPR013846">
    <property type="entry name" value="mRNA_cap_enzyme_C"/>
</dbReference>
<evidence type="ECO:0000256" key="5">
    <source>
        <dbReference type="ARBA" id="ARBA00022741"/>
    </source>
</evidence>
<keyword evidence="4 12" id="KW-0548">Nucleotidyltransferase</keyword>
<dbReference type="STRING" id="6205.A0A0R3XAM8"/>
<dbReference type="GO" id="GO:0140818">
    <property type="term" value="F:mRNA 5'-triphosphate monophosphatase activity"/>
    <property type="evidence" value="ECO:0007669"/>
    <property type="project" value="UniProtKB-EC"/>
</dbReference>
<comment type="similarity">
    <text evidence="12">In the N-terminal section; belongs to the non-receptor class of the protein-tyrosine phosphatase family.</text>
</comment>
<evidence type="ECO:0000256" key="2">
    <source>
        <dbReference type="ARBA" id="ARBA00022664"/>
    </source>
</evidence>
<dbReference type="InterPro" id="IPR020422">
    <property type="entry name" value="TYR_PHOSPHATASE_DUAL_dom"/>
</dbReference>
<dbReference type="EC" id="2.7.7.50" evidence="12"/>
<dbReference type="InterPro" id="IPR051029">
    <property type="entry name" value="mRNA_Capping_Enz/RNA_Phosphat"/>
</dbReference>
<feature type="active site" description="N6-GMP-lysine intermediate" evidence="14">
    <location>
        <position position="357"/>
    </location>
</feature>
<dbReference type="SUPFAM" id="SSF56091">
    <property type="entry name" value="DNA ligase/mRNA capping enzyme, catalytic domain"/>
    <property type="match status" value="1"/>
</dbReference>
<dbReference type="AlphaFoldDB" id="A0A0R3XAM8"/>
<proteinExistence type="inferred from homology"/>
<dbReference type="OrthoDB" id="200924at2759"/>
<keyword evidence="9 12" id="KW-0342">GTP-binding</keyword>
<evidence type="ECO:0000256" key="15">
    <source>
        <dbReference type="PIRSR" id="PIRSR036958-3"/>
    </source>
</evidence>
<keyword evidence="2 12" id="KW-0507">mRNA processing</keyword>
<dbReference type="Pfam" id="PF03919">
    <property type="entry name" value="mRNA_cap_C"/>
    <property type="match status" value="1"/>
</dbReference>
<comment type="catalytic activity">
    <reaction evidence="12">
        <text>a 5'-end triphospho-ribonucleoside in mRNA + H2O = a 5'-end diphospho-ribonucleoside in mRNA + phosphate + H(+)</text>
        <dbReference type="Rhea" id="RHEA:67004"/>
        <dbReference type="Rhea" id="RHEA-COMP:17164"/>
        <dbReference type="Rhea" id="RHEA-COMP:17165"/>
        <dbReference type="ChEBI" id="CHEBI:15377"/>
        <dbReference type="ChEBI" id="CHEBI:15378"/>
        <dbReference type="ChEBI" id="CHEBI:43474"/>
        <dbReference type="ChEBI" id="CHEBI:167616"/>
        <dbReference type="ChEBI" id="CHEBI:167618"/>
        <dbReference type="EC" id="3.6.1.74"/>
    </reaction>
</comment>
<keyword evidence="6 12" id="KW-0378">Hydrolase</keyword>